<dbReference type="InterPro" id="IPR008271">
    <property type="entry name" value="Ser/Thr_kinase_AS"/>
</dbReference>
<dbReference type="GO" id="GO:0005524">
    <property type="term" value="F:ATP binding"/>
    <property type="evidence" value="ECO:0007669"/>
    <property type="project" value="UniProtKB-KW"/>
</dbReference>
<dbReference type="InterPro" id="IPR011009">
    <property type="entry name" value="Kinase-like_dom_sf"/>
</dbReference>
<feature type="domain" description="Protein kinase" evidence="3">
    <location>
        <begin position="21"/>
        <end position="288"/>
    </location>
</feature>
<protein>
    <recommendedName>
        <fullName evidence="3">Protein kinase domain-containing protein</fullName>
    </recommendedName>
</protein>
<dbReference type="InterPro" id="IPR011990">
    <property type="entry name" value="TPR-like_helical_dom_sf"/>
</dbReference>
<dbReference type="Gene3D" id="1.10.510.10">
    <property type="entry name" value="Transferase(Phosphotransferase) domain 1"/>
    <property type="match status" value="1"/>
</dbReference>
<gene>
    <name evidence="4" type="ORF">DB31_5203</name>
</gene>
<dbReference type="SUPFAM" id="SSF52540">
    <property type="entry name" value="P-loop containing nucleoside triphosphate hydrolases"/>
    <property type="match status" value="1"/>
</dbReference>
<dbReference type="InterPro" id="IPR027417">
    <property type="entry name" value="P-loop_NTPase"/>
</dbReference>
<dbReference type="OrthoDB" id="5480670at2"/>
<dbReference type="PATRIC" id="fig|394096.3.peg.1686"/>
<dbReference type="InterPro" id="IPR041664">
    <property type="entry name" value="AAA_16"/>
</dbReference>
<dbReference type="InterPro" id="IPR000719">
    <property type="entry name" value="Prot_kinase_dom"/>
</dbReference>
<dbReference type="GO" id="GO:0005737">
    <property type="term" value="C:cytoplasm"/>
    <property type="evidence" value="ECO:0007669"/>
    <property type="project" value="TreeGrafter"/>
</dbReference>
<dbReference type="PROSITE" id="PS00108">
    <property type="entry name" value="PROTEIN_KINASE_ST"/>
    <property type="match status" value="1"/>
</dbReference>
<dbReference type="RefSeq" id="WP_044184884.1">
    <property type="nucleotide sequence ID" value="NZ_JMCB01000003.1"/>
</dbReference>
<dbReference type="SUPFAM" id="SSF48452">
    <property type="entry name" value="TPR-like"/>
    <property type="match status" value="1"/>
</dbReference>
<evidence type="ECO:0000259" key="3">
    <source>
        <dbReference type="PROSITE" id="PS50011"/>
    </source>
</evidence>
<dbReference type="Gene3D" id="1.25.40.10">
    <property type="entry name" value="Tetratricopeptide repeat domain"/>
    <property type="match status" value="1"/>
</dbReference>
<reference evidence="4 5" key="1">
    <citation type="submission" date="2014-04" db="EMBL/GenBank/DDBJ databases">
        <title>Genome assembly of Hyalangium minutum DSM 14724.</title>
        <authorList>
            <person name="Sharma G."/>
            <person name="Subramanian S."/>
        </authorList>
    </citation>
    <scope>NUCLEOTIDE SEQUENCE [LARGE SCALE GENOMIC DNA]</scope>
    <source>
        <strain evidence="4 5">DSM 14724</strain>
    </source>
</reference>
<dbReference type="CDD" id="cd14014">
    <property type="entry name" value="STKc_PknB_like"/>
    <property type="match status" value="1"/>
</dbReference>
<keyword evidence="2" id="KW-0067">ATP-binding</keyword>
<dbReference type="Gene3D" id="3.30.200.20">
    <property type="entry name" value="Phosphorylase Kinase, domain 1"/>
    <property type="match status" value="1"/>
</dbReference>
<dbReference type="PANTHER" id="PTHR16305:SF28">
    <property type="entry name" value="GUANYLATE CYCLASE DOMAIN-CONTAINING PROTEIN"/>
    <property type="match status" value="1"/>
</dbReference>
<comment type="caution">
    <text evidence="4">The sequence shown here is derived from an EMBL/GenBank/DDBJ whole genome shotgun (WGS) entry which is preliminary data.</text>
</comment>
<evidence type="ECO:0000313" key="5">
    <source>
        <dbReference type="Proteomes" id="UP000028725"/>
    </source>
</evidence>
<keyword evidence="5" id="KW-1185">Reference proteome</keyword>
<dbReference type="Pfam" id="PF13191">
    <property type="entry name" value="AAA_16"/>
    <property type="match status" value="1"/>
</dbReference>
<evidence type="ECO:0000256" key="2">
    <source>
        <dbReference type="ARBA" id="ARBA00022840"/>
    </source>
</evidence>
<dbReference type="Proteomes" id="UP000028725">
    <property type="component" value="Unassembled WGS sequence"/>
</dbReference>
<dbReference type="GO" id="GO:0004672">
    <property type="term" value="F:protein kinase activity"/>
    <property type="evidence" value="ECO:0007669"/>
    <property type="project" value="InterPro"/>
</dbReference>
<dbReference type="PANTHER" id="PTHR16305">
    <property type="entry name" value="TESTICULAR SOLUBLE ADENYLYL CYCLASE"/>
    <property type="match status" value="1"/>
</dbReference>
<dbReference type="SUPFAM" id="SSF56112">
    <property type="entry name" value="Protein kinase-like (PK-like)"/>
    <property type="match status" value="1"/>
</dbReference>
<keyword evidence="1" id="KW-0547">Nucleotide-binding</keyword>
<dbReference type="PROSITE" id="PS50011">
    <property type="entry name" value="PROTEIN_KINASE_DOM"/>
    <property type="match status" value="1"/>
</dbReference>
<dbReference type="SMART" id="SM00220">
    <property type="entry name" value="S_TKc"/>
    <property type="match status" value="1"/>
</dbReference>
<organism evidence="4 5">
    <name type="scientific">Hyalangium minutum</name>
    <dbReference type="NCBI Taxonomy" id="394096"/>
    <lineage>
        <taxon>Bacteria</taxon>
        <taxon>Pseudomonadati</taxon>
        <taxon>Myxococcota</taxon>
        <taxon>Myxococcia</taxon>
        <taxon>Myxococcales</taxon>
        <taxon>Cystobacterineae</taxon>
        <taxon>Archangiaceae</taxon>
        <taxon>Hyalangium</taxon>
    </lineage>
</organism>
<sequence length="1328" mass="144115">MVSASPPSETIAPGTVIAGRFALQRLAGQGGVGLVYQARDTQTGGTVALKLLHTIADPESARRFVREAEFLAGLHHPGIVSYVAHGLTEEHQPFLAMEWLEGEDVARRLARQPLALSETLGLLRRVAEVLAITHARGIIHRDIKPSNLFLRGGRAEDVVLLDFGLARVSAASQALTGSAMVVGTPGYMAPEQASSNPELTPGADIFSLGCVLYECLCGHPPFRAPHIAAVLAKILFADPPSLHTFRVELPISLQVLVDQMLAKAPEKRLKDGQELLRTLEKLEMMPELPPPDWQGSAPAMSRLTNTEQHLVSVVLATPTVSARETLTMTSDESHRMQQVLTSLKKELKSHQARAAVLADGSLLATFVLEHGTATDQAALAAHCALVVKERLPESFVALTTGLSLRSAPMPVGDVADRAGELLRQLEGISDPASAQVMLDETTAGLLGPRFQLDKDSSGRFLLRGEHLSGSFSLDESRPLLGRPTRCVGREQELSLLDLAFNTCMEDSTARALLVTAPAGTGKSRLRSEFLRRLEQRGYQMLALFGRGDPMNAGSAYGLLGQALRELCGVMDREPVEACREKLLQRLTRYLMPEQRKDTVEFLGELCEVPFPAEDSPKLRAAREDPRLMRLQVARALVAFLRAETSQGPLLLVLEDLHWSDAPTVKLVDEVLRELNECPLMVLALGRPEVKELFPGLWGQSLQEVPLRGLTPRASTQLAQEVLGRQVPEAVVARLVEQAAGNALFLEELIRGVAEGRGEETPGTVLAILQSRLQRLDPGLRRVLRAASIFGRTFWTGGVQALLEGEFSTDELERSLRHLIVLELVQPQQESRFSGESEYRFRHALARDAAYGLVPDDLKPLGHRLAGTWLEQAGEPEPLVLARHYQLGHERAKAVQFSTRAGERLFERHDLKAAQQCLESALACAPEGADLLPLRALEAAIAFWREDFERSFTAGSEILPRLTAGSAPWSRVISGLLLASAQSGRHGEVARLGQQLLDTAPDAHAGPLYVAAACFLAAMNTWSGQKAGAASVLDRIQAVSAGFATPSRVAQAWTESAQGYFDHFLSNRPWQALVHSRESERTFREVGSDLNETAAQALMGLTLEAMGEAGSGIEVLRKALAVCQQGEHRYAAAGSRMHLVLVLSGSAEPGHQEEAGSLARQILETEKPNLLHQGVAHVALSKVALAQGDLTVAEGQARRACDLLAVLMPFHLLASRSLCMTLLAQGHVQEARAVAERGVLVLEKLGGEGSGAVGTWLSLVEACLAQGETAAAEKALRKAQQSLAVRARDIPDPVALERFLSQVPENARTREWVRQRWGTDWDGAHARVP</sequence>
<proteinExistence type="predicted"/>
<name>A0A085WR48_9BACT</name>
<dbReference type="Pfam" id="PF00069">
    <property type="entry name" value="Pkinase"/>
    <property type="match status" value="1"/>
</dbReference>
<dbReference type="GO" id="GO:0004016">
    <property type="term" value="F:adenylate cyclase activity"/>
    <property type="evidence" value="ECO:0007669"/>
    <property type="project" value="TreeGrafter"/>
</dbReference>
<dbReference type="STRING" id="394096.DB31_5203"/>
<accession>A0A085WR48</accession>
<evidence type="ECO:0000313" key="4">
    <source>
        <dbReference type="EMBL" id="KFE70161.1"/>
    </source>
</evidence>
<evidence type="ECO:0000256" key="1">
    <source>
        <dbReference type="ARBA" id="ARBA00022741"/>
    </source>
</evidence>
<dbReference type="EMBL" id="JMCB01000003">
    <property type="protein sequence ID" value="KFE70161.1"/>
    <property type="molecule type" value="Genomic_DNA"/>
</dbReference>
<dbReference type="Gene3D" id="3.40.50.300">
    <property type="entry name" value="P-loop containing nucleotide triphosphate hydrolases"/>
    <property type="match status" value="1"/>
</dbReference>